<dbReference type="SMART" id="SM00342">
    <property type="entry name" value="HTH_ARAC"/>
    <property type="match status" value="1"/>
</dbReference>
<name>A0A928V068_9GAMM</name>
<protein>
    <submittedName>
        <fullName evidence="6">AraC family transcriptional regulator</fullName>
    </submittedName>
</protein>
<dbReference type="InterPro" id="IPR014710">
    <property type="entry name" value="RmlC-like_jellyroll"/>
</dbReference>
<dbReference type="InterPro" id="IPR011051">
    <property type="entry name" value="RmlC_Cupin_sf"/>
</dbReference>
<dbReference type="Gene3D" id="2.60.120.10">
    <property type="entry name" value="Jelly Rolls"/>
    <property type="match status" value="1"/>
</dbReference>
<gene>
    <name evidence="6" type="ORF">C4F51_04405</name>
</gene>
<evidence type="ECO:0000313" key="7">
    <source>
        <dbReference type="Proteomes" id="UP000652567"/>
    </source>
</evidence>
<keyword evidence="3" id="KW-0238">DNA-binding</keyword>
<evidence type="ECO:0000313" key="6">
    <source>
        <dbReference type="EMBL" id="MBE8716425.1"/>
    </source>
</evidence>
<dbReference type="PANTHER" id="PTHR11019">
    <property type="entry name" value="HTH-TYPE TRANSCRIPTIONAL REGULATOR NIMR"/>
    <property type="match status" value="1"/>
</dbReference>
<dbReference type="SUPFAM" id="SSF46689">
    <property type="entry name" value="Homeodomain-like"/>
    <property type="match status" value="1"/>
</dbReference>
<dbReference type="EMBL" id="PRDL01000001">
    <property type="protein sequence ID" value="MBE8716425.1"/>
    <property type="molecule type" value="Genomic_DNA"/>
</dbReference>
<dbReference type="Proteomes" id="UP000652567">
    <property type="component" value="Unassembled WGS sequence"/>
</dbReference>
<comment type="caution">
    <text evidence="6">The sequence shown here is derived from an EMBL/GenBank/DDBJ whole genome shotgun (WGS) entry which is preliminary data.</text>
</comment>
<dbReference type="CDD" id="cd06124">
    <property type="entry name" value="cupin_NimR-like_N"/>
    <property type="match status" value="1"/>
</dbReference>
<feature type="domain" description="HTH araC/xylS-type" evidence="5">
    <location>
        <begin position="134"/>
        <end position="231"/>
    </location>
</feature>
<evidence type="ECO:0000259" key="5">
    <source>
        <dbReference type="PROSITE" id="PS01124"/>
    </source>
</evidence>
<evidence type="ECO:0000256" key="3">
    <source>
        <dbReference type="ARBA" id="ARBA00023125"/>
    </source>
</evidence>
<dbReference type="Pfam" id="PF12833">
    <property type="entry name" value="HTH_18"/>
    <property type="match status" value="1"/>
</dbReference>
<dbReference type="InterPro" id="IPR003313">
    <property type="entry name" value="AraC-bd"/>
</dbReference>
<accession>A0A928V068</accession>
<dbReference type="InterPro" id="IPR009057">
    <property type="entry name" value="Homeodomain-like_sf"/>
</dbReference>
<dbReference type="FunFam" id="1.10.10.60:FF:000132">
    <property type="entry name" value="AraC family transcriptional regulator"/>
    <property type="match status" value="1"/>
</dbReference>
<sequence>MGDSVPMHQHPRAQLLYAVEGVMRIHTSDRVWIIPPQRALWVPPGVLHSHISMSDVQMRTLYINPDIAEALGLDCYVFAVSPLLRELILALSREPMEYPVPGRGEHLVALILSEIASASRVHMDIPWPSDRRLQQVCQRVLDNPGAANTIEQLADAAGASSRTMIRLFQKQTGLRYRQWLQQVQLAEALARLDRGESIATIARALGYARPGAFSAMFRKHFGSSPQHYWKQQ</sequence>
<dbReference type="GO" id="GO:0003700">
    <property type="term" value="F:DNA-binding transcription factor activity"/>
    <property type="evidence" value="ECO:0007669"/>
    <property type="project" value="InterPro"/>
</dbReference>
<keyword evidence="2" id="KW-0805">Transcription regulation</keyword>
<dbReference type="Gene3D" id="1.10.10.60">
    <property type="entry name" value="Homeodomain-like"/>
    <property type="match status" value="1"/>
</dbReference>
<dbReference type="GO" id="GO:0043565">
    <property type="term" value="F:sequence-specific DNA binding"/>
    <property type="evidence" value="ECO:0007669"/>
    <property type="project" value="InterPro"/>
</dbReference>
<dbReference type="PROSITE" id="PS00041">
    <property type="entry name" value="HTH_ARAC_FAMILY_1"/>
    <property type="match status" value="1"/>
</dbReference>
<keyword evidence="1" id="KW-0678">Repressor</keyword>
<dbReference type="InterPro" id="IPR018060">
    <property type="entry name" value="HTH_AraC"/>
</dbReference>
<keyword evidence="7" id="KW-1185">Reference proteome</keyword>
<keyword evidence="4" id="KW-0804">Transcription</keyword>
<dbReference type="InterPro" id="IPR018062">
    <property type="entry name" value="HTH_AraC-typ_CS"/>
</dbReference>
<dbReference type="PROSITE" id="PS01124">
    <property type="entry name" value="HTH_ARAC_FAMILY_2"/>
    <property type="match status" value="1"/>
</dbReference>
<evidence type="ECO:0000256" key="1">
    <source>
        <dbReference type="ARBA" id="ARBA00022491"/>
    </source>
</evidence>
<dbReference type="Pfam" id="PF02311">
    <property type="entry name" value="AraC_binding"/>
    <property type="match status" value="1"/>
</dbReference>
<organism evidence="6 7">
    <name type="scientific">Cellvibrio polysaccharolyticus</name>
    <dbReference type="NCBI Taxonomy" id="2082724"/>
    <lineage>
        <taxon>Bacteria</taxon>
        <taxon>Pseudomonadati</taxon>
        <taxon>Pseudomonadota</taxon>
        <taxon>Gammaproteobacteria</taxon>
        <taxon>Cellvibrionales</taxon>
        <taxon>Cellvibrionaceae</taxon>
        <taxon>Cellvibrio</taxon>
    </lineage>
</organism>
<dbReference type="AlphaFoldDB" id="A0A928V068"/>
<proteinExistence type="predicted"/>
<reference evidence="6" key="1">
    <citation type="submission" date="2018-07" db="EMBL/GenBank/DDBJ databases">
        <title>Genome assembly of strain Ka43.</title>
        <authorList>
            <person name="Kukolya J."/>
            <person name="Nagy I."/>
            <person name="Horvath B."/>
            <person name="Toth A."/>
        </authorList>
    </citation>
    <scope>NUCLEOTIDE SEQUENCE</scope>
    <source>
        <strain evidence="6">KB43</strain>
    </source>
</reference>
<dbReference type="PANTHER" id="PTHR11019:SF159">
    <property type="entry name" value="TRANSCRIPTIONAL REGULATOR-RELATED"/>
    <property type="match status" value="1"/>
</dbReference>
<evidence type="ECO:0000256" key="2">
    <source>
        <dbReference type="ARBA" id="ARBA00023015"/>
    </source>
</evidence>
<evidence type="ECO:0000256" key="4">
    <source>
        <dbReference type="ARBA" id="ARBA00023163"/>
    </source>
</evidence>
<dbReference type="SUPFAM" id="SSF51182">
    <property type="entry name" value="RmlC-like cupins"/>
    <property type="match status" value="1"/>
</dbReference>